<dbReference type="InterPro" id="IPR036259">
    <property type="entry name" value="MFS_trans_sf"/>
</dbReference>
<feature type="transmembrane region" description="Helical" evidence="1">
    <location>
        <begin position="67"/>
        <end position="88"/>
    </location>
</feature>
<reference evidence="2" key="2">
    <citation type="submission" date="2021-02" db="EMBL/GenBank/DDBJ databases">
        <title>Aspergillus puulaauensis MK2 genome sequence.</title>
        <authorList>
            <person name="Futagami T."/>
            <person name="Mori K."/>
            <person name="Kadooka C."/>
            <person name="Tanaka T."/>
        </authorList>
    </citation>
    <scope>NUCLEOTIDE SEQUENCE</scope>
    <source>
        <strain evidence="2">MK2</strain>
    </source>
</reference>
<accession>A0A7R7XPG9</accession>
<dbReference type="SUPFAM" id="SSF103473">
    <property type="entry name" value="MFS general substrate transporter"/>
    <property type="match status" value="1"/>
</dbReference>
<feature type="transmembrane region" description="Helical" evidence="1">
    <location>
        <begin position="108"/>
        <end position="129"/>
    </location>
</feature>
<keyword evidence="1" id="KW-0812">Transmembrane</keyword>
<proteinExistence type="predicted"/>
<dbReference type="KEGG" id="apuu:APUU_50032A"/>
<protein>
    <recommendedName>
        <fullName evidence="4">Major facilitator superfamily (MFS) profile domain-containing protein</fullName>
    </recommendedName>
</protein>
<keyword evidence="3" id="KW-1185">Reference proteome</keyword>
<dbReference type="RefSeq" id="XP_041557515.1">
    <property type="nucleotide sequence ID" value="XM_041704984.1"/>
</dbReference>
<dbReference type="GeneID" id="64975326"/>
<keyword evidence="1" id="KW-1133">Transmembrane helix</keyword>
<dbReference type="AlphaFoldDB" id="A0A7R7XPG9"/>
<reference evidence="2" key="1">
    <citation type="submission" date="2021-01" db="EMBL/GenBank/DDBJ databases">
        <authorList>
            <consortium name="Aspergillus puulaauensis MK2 genome sequencing consortium"/>
            <person name="Kazuki M."/>
            <person name="Futagami T."/>
        </authorList>
    </citation>
    <scope>NUCLEOTIDE SEQUENCE</scope>
    <source>
        <strain evidence="2">MK2</strain>
    </source>
</reference>
<dbReference type="Proteomes" id="UP000654913">
    <property type="component" value="Chromosome 5"/>
</dbReference>
<evidence type="ECO:0000313" key="2">
    <source>
        <dbReference type="EMBL" id="BCS25321.1"/>
    </source>
</evidence>
<dbReference type="EMBL" id="AP024447">
    <property type="protein sequence ID" value="BCS25321.1"/>
    <property type="molecule type" value="Genomic_DNA"/>
</dbReference>
<sequence length="130" mass="14492">MDLNSEETVRRRLEEELSIKIYPGTEIMRDVGSHNLIKSSANADAVLVPQPSASPHDPLNWNRWWKFGVISITTAMSFSQALAPQAVAPIYPQLMESFNASLPQVVQFAGVGILVLGFSNFFWQVALFIQ</sequence>
<organism evidence="2 3">
    <name type="scientific">Aspergillus puulaauensis</name>
    <dbReference type="NCBI Taxonomy" id="1220207"/>
    <lineage>
        <taxon>Eukaryota</taxon>
        <taxon>Fungi</taxon>
        <taxon>Dikarya</taxon>
        <taxon>Ascomycota</taxon>
        <taxon>Pezizomycotina</taxon>
        <taxon>Eurotiomycetes</taxon>
        <taxon>Eurotiomycetidae</taxon>
        <taxon>Eurotiales</taxon>
        <taxon>Aspergillaceae</taxon>
        <taxon>Aspergillus</taxon>
    </lineage>
</organism>
<evidence type="ECO:0000313" key="3">
    <source>
        <dbReference type="Proteomes" id="UP000654913"/>
    </source>
</evidence>
<keyword evidence="1" id="KW-0472">Membrane</keyword>
<dbReference type="OrthoDB" id="5215911at2759"/>
<gene>
    <name evidence="2" type="ORF">APUU_50032A</name>
</gene>
<evidence type="ECO:0008006" key="4">
    <source>
        <dbReference type="Google" id="ProtNLM"/>
    </source>
</evidence>
<evidence type="ECO:0000256" key="1">
    <source>
        <dbReference type="SAM" id="Phobius"/>
    </source>
</evidence>
<name>A0A7R7XPG9_9EURO</name>